<organism evidence="2 3">
    <name type="scientific">Pseudomonas phage Skulduggery</name>
    <dbReference type="NCBI Taxonomy" id="2006671"/>
    <lineage>
        <taxon>Viruses</taxon>
        <taxon>Duplodnaviria</taxon>
        <taxon>Heunggongvirae</taxon>
        <taxon>Uroviricota</taxon>
        <taxon>Caudoviricetes</taxon>
        <taxon>Skulduggeryvirus</taxon>
        <taxon>Skulduggeryvirus skulduggery</taxon>
    </lineage>
</organism>
<dbReference type="Proteomes" id="UP000221845">
    <property type="component" value="Segment"/>
</dbReference>
<keyword evidence="3" id="KW-1185">Reference proteome</keyword>
<sequence length="434" mass="47104">MSNLGLGLGSFMSGLQQGYSFSEGMKDQKESRRMRGLQNQQMEQQINDNNEMRGITKQAATDATAARQADISKGVEVGSAEQGGMSVPTYSAGGKQHASKEDAEKEAEKSVGTFMDYYLKTSAPKIMEHWASTGQLDKVQAFGKFMEDDSVKKGVKAWAGAVRSFQLGDSKGFKDNLMKAYNQAGYFDDGYTATNIKDVKNDKGDLLGYAITFKDKDGNETTQNYDGDSVARLGLQAMAPDQVLSYGLDQLKQASAAQAQIAKEQRGFNRDLSKIDYQSAATERSQVNQSQLRRQENAEKIKLGGTNGKVAEATGIANALRSIGKDEAYINNIYPQLLGIERSSRSPSDRLDNYVATMAKSDMDFASLSPSQQVERATQMMNEVDKAKAASAAGKDPEKATGDGKSGHNGAADTKPKPRGIPMRDSKTGQIVYQ</sequence>
<feature type="compositionally biased region" description="Polar residues" evidence="1">
    <location>
        <begin position="37"/>
        <end position="49"/>
    </location>
</feature>
<accession>A0A1Y0SZM2</accession>
<gene>
    <name evidence="2" type="ORF">SKUL_27</name>
</gene>
<protein>
    <submittedName>
        <fullName evidence="2">Uncharacterized protein</fullName>
    </submittedName>
</protein>
<reference evidence="2 3" key="1">
    <citation type="submission" date="2017-05" db="EMBL/GenBank/DDBJ databases">
        <authorList>
            <person name="Song R."/>
            <person name="Chenine A.L."/>
            <person name="Ruprecht R.M."/>
        </authorList>
    </citation>
    <scope>NUCLEOTIDE SEQUENCE [LARGE SCALE GENOMIC DNA]</scope>
</reference>
<feature type="compositionally biased region" description="Basic and acidic residues" evidence="1">
    <location>
        <begin position="395"/>
        <end position="406"/>
    </location>
</feature>
<name>A0A1Y0SZM2_9CAUD</name>
<proteinExistence type="predicted"/>
<feature type="region of interest" description="Disordered" evidence="1">
    <location>
        <begin position="19"/>
        <end position="106"/>
    </location>
</feature>
<feature type="compositionally biased region" description="Basic and acidic residues" evidence="1">
    <location>
        <begin position="24"/>
        <end position="33"/>
    </location>
</feature>
<feature type="compositionally biased region" description="Low complexity" evidence="1">
    <location>
        <begin position="58"/>
        <end position="69"/>
    </location>
</feature>
<evidence type="ECO:0000313" key="3">
    <source>
        <dbReference type="Proteomes" id="UP000221845"/>
    </source>
</evidence>
<evidence type="ECO:0000313" key="2">
    <source>
        <dbReference type="EMBL" id="ARV77126.1"/>
    </source>
</evidence>
<dbReference type="EMBL" id="MF042361">
    <property type="protein sequence ID" value="ARV77126.1"/>
    <property type="molecule type" value="Genomic_DNA"/>
</dbReference>
<evidence type="ECO:0000256" key="1">
    <source>
        <dbReference type="SAM" id="MobiDB-lite"/>
    </source>
</evidence>
<feature type="region of interest" description="Disordered" evidence="1">
    <location>
        <begin position="377"/>
        <end position="434"/>
    </location>
</feature>